<dbReference type="AlphaFoldDB" id="Q75GW9"/>
<evidence type="ECO:0000313" key="3">
    <source>
        <dbReference type="Proteomes" id="UP000000763"/>
    </source>
</evidence>
<evidence type="ECO:0000313" key="2">
    <source>
        <dbReference type="EMBL" id="AAS07336.1"/>
    </source>
</evidence>
<feature type="compositionally biased region" description="Polar residues" evidence="1">
    <location>
        <begin position="1"/>
        <end position="20"/>
    </location>
</feature>
<sequence>MVQQVVAPSTASVSTEQTQTGDGGQIYMRDVEAVCHGRWSLAAVTEQAALARAVDLLADQGIEDSSRYDSSATPALRIEASPRIGS</sequence>
<dbReference type="EMBL" id="AC137991">
    <property type="protein sequence ID" value="AAS07336.1"/>
    <property type="molecule type" value="Genomic_DNA"/>
</dbReference>
<protein>
    <submittedName>
        <fullName evidence="2">Uncharacterized protein</fullName>
    </submittedName>
</protein>
<dbReference type="Proteomes" id="UP000000763">
    <property type="component" value="Chromosome 3"/>
</dbReference>
<name>Q75GW9_ORYSJ</name>
<gene>
    <name evidence="2" type="primary">OSJNBa0034D21.20</name>
</gene>
<accession>Q75GW9</accession>
<evidence type="ECO:0000256" key="1">
    <source>
        <dbReference type="SAM" id="MobiDB-lite"/>
    </source>
</evidence>
<feature type="region of interest" description="Disordered" evidence="1">
    <location>
        <begin position="1"/>
        <end position="24"/>
    </location>
</feature>
<reference evidence="3" key="2">
    <citation type="journal article" date="2008" name="Nucleic Acids Res.">
        <title>The rice annotation project database (RAP-DB): 2008 update.</title>
        <authorList>
            <consortium name="The rice annotation project (RAP)"/>
        </authorList>
    </citation>
    <scope>GENOME REANNOTATION</scope>
    <source>
        <strain evidence="3">cv. Nipponbare</strain>
    </source>
</reference>
<proteinExistence type="predicted"/>
<reference evidence="3" key="1">
    <citation type="journal article" date="2005" name="Nature">
        <title>The map-based sequence of the rice genome.</title>
        <authorList>
            <consortium name="International rice genome sequencing project (IRGSP)"/>
            <person name="Matsumoto T."/>
            <person name="Wu J."/>
            <person name="Kanamori H."/>
            <person name="Katayose Y."/>
            <person name="Fujisawa M."/>
            <person name="Namiki N."/>
            <person name="Mizuno H."/>
            <person name="Yamamoto K."/>
            <person name="Antonio B.A."/>
            <person name="Baba T."/>
            <person name="Sakata K."/>
            <person name="Nagamura Y."/>
            <person name="Aoki H."/>
            <person name="Arikawa K."/>
            <person name="Arita K."/>
            <person name="Bito T."/>
            <person name="Chiden Y."/>
            <person name="Fujitsuka N."/>
            <person name="Fukunaka R."/>
            <person name="Hamada M."/>
            <person name="Harada C."/>
            <person name="Hayashi A."/>
            <person name="Hijishita S."/>
            <person name="Honda M."/>
            <person name="Hosokawa S."/>
            <person name="Ichikawa Y."/>
            <person name="Idonuma A."/>
            <person name="Iijima M."/>
            <person name="Ikeda M."/>
            <person name="Ikeno M."/>
            <person name="Ito K."/>
            <person name="Ito S."/>
            <person name="Ito T."/>
            <person name="Ito Y."/>
            <person name="Ito Y."/>
            <person name="Iwabuchi A."/>
            <person name="Kamiya K."/>
            <person name="Karasawa W."/>
            <person name="Kurita K."/>
            <person name="Katagiri S."/>
            <person name="Kikuta A."/>
            <person name="Kobayashi H."/>
            <person name="Kobayashi N."/>
            <person name="Machita K."/>
            <person name="Maehara T."/>
            <person name="Masukawa M."/>
            <person name="Mizubayashi T."/>
            <person name="Mukai Y."/>
            <person name="Nagasaki H."/>
            <person name="Nagata Y."/>
            <person name="Naito S."/>
            <person name="Nakashima M."/>
            <person name="Nakama Y."/>
            <person name="Nakamichi Y."/>
            <person name="Nakamura M."/>
            <person name="Meguro A."/>
            <person name="Negishi M."/>
            <person name="Ohta I."/>
            <person name="Ohta T."/>
            <person name="Okamoto M."/>
            <person name="Ono N."/>
            <person name="Saji S."/>
            <person name="Sakaguchi M."/>
            <person name="Sakai K."/>
            <person name="Shibata M."/>
            <person name="Shimokawa T."/>
            <person name="Song J."/>
            <person name="Takazaki Y."/>
            <person name="Terasawa K."/>
            <person name="Tsugane M."/>
            <person name="Tsuji K."/>
            <person name="Ueda S."/>
            <person name="Waki K."/>
            <person name="Yamagata H."/>
            <person name="Yamamoto M."/>
            <person name="Yamamoto S."/>
            <person name="Yamane H."/>
            <person name="Yoshiki S."/>
            <person name="Yoshihara R."/>
            <person name="Yukawa K."/>
            <person name="Zhong H."/>
            <person name="Yano M."/>
            <person name="Yuan Q."/>
            <person name="Ouyang S."/>
            <person name="Liu J."/>
            <person name="Jones K.M."/>
            <person name="Gansberger K."/>
            <person name="Moffat K."/>
            <person name="Hill J."/>
            <person name="Bera J."/>
            <person name="Fadrosh D."/>
            <person name="Jin S."/>
            <person name="Johri S."/>
            <person name="Kim M."/>
            <person name="Overton L."/>
            <person name="Reardon M."/>
            <person name="Tsitrin T."/>
            <person name="Vuong H."/>
            <person name="Weaver B."/>
            <person name="Ciecko A."/>
            <person name="Tallon L."/>
            <person name="Jackson J."/>
            <person name="Pai G."/>
            <person name="Aken S.V."/>
            <person name="Utterback T."/>
            <person name="Reidmuller S."/>
            <person name="Feldblyum T."/>
            <person name="Hsiao J."/>
            <person name="Zismann V."/>
            <person name="Iobst S."/>
            <person name="de Vazeille A.R."/>
            <person name="Buell C.R."/>
            <person name="Ying K."/>
            <person name="Li Y."/>
            <person name="Lu T."/>
            <person name="Huang Y."/>
            <person name="Zhao Q."/>
            <person name="Feng Q."/>
            <person name="Zhang L."/>
            <person name="Zhu J."/>
            <person name="Weng Q."/>
            <person name="Mu J."/>
            <person name="Lu Y."/>
            <person name="Fan D."/>
            <person name="Liu Y."/>
            <person name="Guan J."/>
            <person name="Zhang Y."/>
            <person name="Yu S."/>
            <person name="Liu X."/>
            <person name="Zhang Y."/>
            <person name="Hong G."/>
            <person name="Han B."/>
            <person name="Choisne N."/>
            <person name="Demange N."/>
            <person name="Orjeda G."/>
            <person name="Samain S."/>
            <person name="Cattolico L."/>
            <person name="Pelletier E."/>
            <person name="Couloux A."/>
            <person name="Segurens B."/>
            <person name="Wincker P."/>
            <person name="D'Hont A."/>
            <person name="Scarpelli C."/>
            <person name="Weissenbach J."/>
            <person name="Salanoubat M."/>
            <person name="Quetier F."/>
            <person name="Yu Y."/>
            <person name="Kim H.R."/>
            <person name="Rambo T."/>
            <person name="Currie J."/>
            <person name="Collura K."/>
            <person name="Luo M."/>
            <person name="Yang T."/>
            <person name="Ammiraju J.S.S."/>
            <person name="Engler F."/>
            <person name="Soderlund C."/>
            <person name="Wing R.A."/>
            <person name="Palmer L.E."/>
            <person name="de la Bastide M."/>
            <person name="Spiegel L."/>
            <person name="Nascimento L."/>
            <person name="Zutavern T."/>
            <person name="O'Shaughnessy A."/>
            <person name="Dike S."/>
            <person name="Dedhia N."/>
            <person name="Preston R."/>
            <person name="Balija V."/>
            <person name="McCombie W.R."/>
            <person name="Chow T."/>
            <person name="Chen H."/>
            <person name="Chung M."/>
            <person name="Chen C."/>
            <person name="Shaw J."/>
            <person name="Wu H."/>
            <person name="Hsiao K."/>
            <person name="Chao Y."/>
            <person name="Chu M."/>
            <person name="Cheng C."/>
            <person name="Hour A."/>
            <person name="Lee P."/>
            <person name="Lin S."/>
            <person name="Lin Y."/>
            <person name="Liou J."/>
            <person name="Liu S."/>
            <person name="Hsing Y."/>
            <person name="Raghuvanshi S."/>
            <person name="Mohanty A."/>
            <person name="Bharti A.K."/>
            <person name="Gaur A."/>
            <person name="Gupta V."/>
            <person name="Kumar D."/>
            <person name="Ravi V."/>
            <person name="Vij S."/>
            <person name="Kapur A."/>
            <person name="Khurana P."/>
            <person name="Khurana P."/>
            <person name="Khurana J.P."/>
            <person name="Tyagi A.K."/>
            <person name="Gaikwad K."/>
            <person name="Singh A."/>
            <person name="Dalal V."/>
            <person name="Srivastava S."/>
            <person name="Dixit A."/>
            <person name="Pal A.K."/>
            <person name="Ghazi I.A."/>
            <person name="Yadav M."/>
            <person name="Pandit A."/>
            <person name="Bhargava A."/>
            <person name="Sureshbabu K."/>
            <person name="Batra K."/>
            <person name="Sharma T.R."/>
            <person name="Mohapatra T."/>
            <person name="Singh N.K."/>
            <person name="Messing J."/>
            <person name="Nelson A.B."/>
            <person name="Fuks G."/>
            <person name="Kavchok S."/>
            <person name="Keizer G."/>
            <person name="Linton E."/>
            <person name="Llaca V."/>
            <person name="Song R."/>
            <person name="Tanyolac B."/>
            <person name="Young S."/>
            <person name="Ho-Il K."/>
            <person name="Hahn J.H."/>
            <person name="Sangsakoo G."/>
            <person name="Vanavichit A."/>
            <person name="de Mattos Luiz.A.T."/>
            <person name="Zimmer P.D."/>
            <person name="Malone G."/>
            <person name="Dellagostin O."/>
            <person name="de Oliveira A.C."/>
            <person name="Bevan M."/>
            <person name="Bancroft I."/>
            <person name="Minx P."/>
            <person name="Cordum H."/>
            <person name="Wilson R."/>
            <person name="Cheng Z."/>
            <person name="Jin W."/>
            <person name="Jiang J."/>
            <person name="Leong S.A."/>
            <person name="Iwama H."/>
            <person name="Gojobori T."/>
            <person name="Itoh T."/>
            <person name="Niimura Y."/>
            <person name="Fujii Y."/>
            <person name="Habara T."/>
            <person name="Sakai H."/>
            <person name="Sato Y."/>
            <person name="Wilson G."/>
            <person name="Kumar K."/>
            <person name="McCouch S."/>
            <person name="Juretic N."/>
            <person name="Hoen D."/>
            <person name="Wright S."/>
            <person name="Bruskiewich R."/>
            <person name="Bureau T."/>
            <person name="Miyao A."/>
            <person name="Hirochika H."/>
            <person name="Nishikawa T."/>
            <person name="Kadowaki K."/>
            <person name="Sugiura M."/>
            <person name="Burr B."/>
            <person name="Sasaki T."/>
        </authorList>
    </citation>
    <scope>NUCLEOTIDE SEQUENCE [LARGE SCALE GENOMIC DNA]</scope>
    <source>
        <strain evidence="3">cv. Nipponbare</strain>
    </source>
</reference>
<organism evidence="2 3">
    <name type="scientific">Oryza sativa subsp. japonica</name>
    <name type="common">Rice</name>
    <dbReference type="NCBI Taxonomy" id="39947"/>
    <lineage>
        <taxon>Eukaryota</taxon>
        <taxon>Viridiplantae</taxon>
        <taxon>Streptophyta</taxon>
        <taxon>Embryophyta</taxon>
        <taxon>Tracheophyta</taxon>
        <taxon>Spermatophyta</taxon>
        <taxon>Magnoliopsida</taxon>
        <taxon>Liliopsida</taxon>
        <taxon>Poales</taxon>
        <taxon>Poaceae</taxon>
        <taxon>BOP clade</taxon>
        <taxon>Oryzoideae</taxon>
        <taxon>Oryzeae</taxon>
        <taxon>Oryzinae</taxon>
        <taxon>Oryza</taxon>
        <taxon>Oryza sativa</taxon>
    </lineage>
</organism>